<evidence type="ECO:0000313" key="2">
    <source>
        <dbReference type="EMBL" id="DAE32717.1"/>
    </source>
</evidence>
<proteinExistence type="predicted"/>
<dbReference type="EMBL" id="BK059128">
    <property type="protein sequence ID" value="DAE32717.1"/>
    <property type="molecule type" value="Genomic_DNA"/>
</dbReference>
<name>A0A8S5RNP7_9VIRU</name>
<protein>
    <submittedName>
        <fullName evidence="2">DNA-packaging protein</fullName>
    </submittedName>
</protein>
<reference evidence="2" key="1">
    <citation type="journal article" date="2021" name="Proc. Natl. Acad. Sci. U.S.A.">
        <title>A Catalog of Tens of Thousands of Viruses from Human Metagenomes Reveals Hidden Associations with Chronic Diseases.</title>
        <authorList>
            <person name="Tisza M.J."/>
            <person name="Buck C.B."/>
        </authorList>
    </citation>
    <scope>NUCLEOTIDE SEQUENCE</scope>
    <source>
        <strain evidence="2">CtFlR8</strain>
    </source>
</reference>
<organism evidence="2">
    <name type="scientific">virus sp. ctFlR8</name>
    <dbReference type="NCBI Taxonomy" id="2825811"/>
    <lineage>
        <taxon>Viruses</taxon>
    </lineage>
</organism>
<sequence>MEKVENTETSQVYENDMELYLSQFCKDQKIEDIKKESQSVWNAALMYIKRHAFNEPDCLKSKEMHNIDGFIGGYSNYNAYNYDLVNNICDHYIYMCMMYDKEVSAIGFSLLTGIDRYTIATWRDEGTKSSPLSSDIGKKISDFREESLSAKLATAKRNPVGILAILNRHYGWNLPGVSREQQNHKQALTASDLPQLGGTNGQNTSMLTDSGVYDSDNADANG</sequence>
<feature type="region of interest" description="Disordered" evidence="1">
    <location>
        <begin position="183"/>
        <end position="222"/>
    </location>
</feature>
<evidence type="ECO:0000256" key="1">
    <source>
        <dbReference type="SAM" id="MobiDB-lite"/>
    </source>
</evidence>
<accession>A0A8S5RNP7</accession>